<comment type="caution">
    <text evidence="2">The sequence shown here is derived from an EMBL/GenBank/DDBJ whole genome shotgun (WGS) entry which is preliminary data.</text>
</comment>
<evidence type="ECO:0000256" key="1">
    <source>
        <dbReference type="SAM" id="Phobius"/>
    </source>
</evidence>
<proteinExistence type="predicted"/>
<protein>
    <submittedName>
        <fullName evidence="2">Uncharacterized protein</fullName>
    </submittedName>
</protein>
<keyword evidence="1" id="KW-0812">Transmembrane</keyword>
<dbReference type="EMBL" id="LCAW01000016">
    <property type="protein sequence ID" value="KKR98641.1"/>
    <property type="molecule type" value="Genomic_DNA"/>
</dbReference>
<dbReference type="AlphaFoldDB" id="A0A0G0VG86"/>
<gene>
    <name evidence="2" type="ORF">UU50_C0016G0018</name>
</gene>
<evidence type="ECO:0000313" key="2">
    <source>
        <dbReference type="EMBL" id="KKR98641.1"/>
    </source>
</evidence>
<name>A0A0G0VG86_9BACT</name>
<keyword evidence="1" id="KW-1133">Transmembrane helix</keyword>
<evidence type="ECO:0000313" key="3">
    <source>
        <dbReference type="Proteomes" id="UP000033930"/>
    </source>
</evidence>
<accession>A0A0G0VG86</accession>
<feature type="transmembrane region" description="Helical" evidence="1">
    <location>
        <begin position="12"/>
        <end position="31"/>
    </location>
</feature>
<reference evidence="2 3" key="1">
    <citation type="journal article" date="2015" name="Nature">
        <title>rRNA introns, odd ribosomes, and small enigmatic genomes across a large radiation of phyla.</title>
        <authorList>
            <person name="Brown C.T."/>
            <person name="Hug L.A."/>
            <person name="Thomas B.C."/>
            <person name="Sharon I."/>
            <person name="Castelle C.J."/>
            <person name="Singh A."/>
            <person name="Wilkins M.J."/>
            <person name="Williams K.H."/>
            <person name="Banfield J.F."/>
        </authorList>
    </citation>
    <scope>NUCLEOTIDE SEQUENCE [LARGE SCALE GENOMIC DNA]</scope>
</reference>
<organism evidence="2 3">
    <name type="scientific">Candidatus Uhrbacteria bacterium GW2011_GWC1_41_20</name>
    <dbReference type="NCBI Taxonomy" id="1618983"/>
    <lineage>
        <taxon>Bacteria</taxon>
        <taxon>Candidatus Uhriibacteriota</taxon>
    </lineage>
</organism>
<dbReference type="Proteomes" id="UP000033930">
    <property type="component" value="Unassembled WGS sequence"/>
</dbReference>
<keyword evidence="1" id="KW-0472">Membrane</keyword>
<sequence>MNKPHGYTIIELIIAFVLIICLSLIVIALTGPSDSFQDAYRNQQVNHVGTYMQALLQLEQEDPDLFQEVILQAQDKKAMIGIGEGCDQLYGSQCAAGEMSGSCLDLQVYMPEVLPDFVYDTADEDFSRARTGYYLLFENSVLEVGACAPSGSDSVRLMSLVR</sequence>